<feature type="transmembrane region" description="Helical" evidence="8">
    <location>
        <begin position="306"/>
        <end position="324"/>
    </location>
</feature>
<keyword evidence="7 8" id="KW-0472">Membrane</keyword>
<dbReference type="PANTHER" id="PTHR30614:SF41">
    <property type="entry name" value="INNER MEMBRANE AMINO-ACID ABC TRANSPORTER PERMEASE PROTEIN YHDY"/>
    <property type="match status" value="1"/>
</dbReference>
<feature type="transmembrane region" description="Helical" evidence="8">
    <location>
        <begin position="176"/>
        <end position="197"/>
    </location>
</feature>
<proteinExistence type="inferred from homology"/>
<feature type="transmembrane region" description="Helical" evidence="8">
    <location>
        <begin position="27"/>
        <end position="48"/>
    </location>
</feature>
<evidence type="ECO:0000256" key="3">
    <source>
        <dbReference type="ARBA" id="ARBA00022448"/>
    </source>
</evidence>
<evidence type="ECO:0000256" key="6">
    <source>
        <dbReference type="ARBA" id="ARBA00022989"/>
    </source>
</evidence>
<evidence type="ECO:0000256" key="2">
    <source>
        <dbReference type="ARBA" id="ARBA00010072"/>
    </source>
</evidence>
<comment type="similarity">
    <text evidence="2">Belongs to the binding-protein-dependent transport system permease family. HisMQ subfamily.</text>
</comment>
<dbReference type="InterPro" id="IPR000515">
    <property type="entry name" value="MetI-like"/>
</dbReference>
<dbReference type="Proteomes" id="UP000781958">
    <property type="component" value="Unassembled WGS sequence"/>
</dbReference>
<evidence type="ECO:0000313" key="11">
    <source>
        <dbReference type="Proteomes" id="UP000781958"/>
    </source>
</evidence>
<organism evidence="10 11">
    <name type="scientific">Azospirillum rugosum</name>
    <dbReference type="NCBI Taxonomy" id="416170"/>
    <lineage>
        <taxon>Bacteria</taxon>
        <taxon>Pseudomonadati</taxon>
        <taxon>Pseudomonadota</taxon>
        <taxon>Alphaproteobacteria</taxon>
        <taxon>Rhodospirillales</taxon>
        <taxon>Azospirillaceae</taxon>
        <taxon>Azospirillum</taxon>
    </lineage>
</organism>
<gene>
    <name evidence="10" type="ORF">J2851_001050</name>
</gene>
<name>A0ABS4SFE6_9PROT</name>
<dbReference type="Pfam" id="PF00528">
    <property type="entry name" value="BPD_transp_1"/>
    <property type="match status" value="1"/>
</dbReference>
<dbReference type="InterPro" id="IPR010065">
    <property type="entry name" value="AA_ABC_transptr_permease_3TM"/>
</dbReference>
<feature type="transmembrane region" description="Helical" evidence="8">
    <location>
        <begin position="203"/>
        <end position="220"/>
    </location>
</feature>
<keyword evidence="11" id="KW-1185">Reference proteome</keyword>
<dbReference type="Gene3D" id="1.10.3720.10">
    <property type="entry name" value="MetI-like"/>
    <property type="match status" value="1"/>
</dbReference>
<sequence>MSTTFETPVLAPPKASRSPWRWARENLFFSAWGTLATLSLALLLAWALPPLVKWALLDAVWSGATREACLTPEGTVGGGACWVFVKVRFGQLMYGFYPLEQRWRVDAAALILALGLATVLPLRAATQRAAALAGVVIGGLGAGWLGGPVLGVVVALFLAGPLLLARDLSPLRRLPAAARVLLAVGLSALAAGVGGVAFGTPKAFGWVALVLAAGLFGWRFDSLRAAGLYLLGLVFPVLAQALLSGGAYGLPFVPTEQWGGLFLTLTIALTGMAASLPLGILLALGRRSALPVLRLTCIGFIEFIRGVPMITVLFLASVMLPLFLPEGVGVDKLLRALIGVALFSAAYMAEVVRGGLQALDPGQREAAESLGLGRVQTMGLVILPQALRVVIPGIVNTFIGLLKDTSLVAVIGLLDLIGIIKTATSDPNWLGFAAEGYTFVGLVFWVLCFSMARYSLRLERTLRNGVA</sequence>
<feature type="transmembrane region" description="Helical" evidence="8">
    <location>
        <begin position="336"/>
        <end position="356"/>
    </location>
</feature>
<evidence type="ECO:0000259" key="9">
    <source>
        <dbReference type="PROSITE" id="PS50928"/>
    </source>
</evidence>
<dbReference type="InterPro" id="IPR043429">
    <property type="entry name" value="ArtM/GltK/GlnP/TcyL/YhdX-like"/>
</dbReference>
<dbReference type="SUPFAM" id="SSF161098">
    <property type="entry name" value="MetI-like"/>
    <property type="match status" value="1"/>
</dbReference>
<evidence type="ECO:0000256" key="1">
    <source>
        <dbReference type="ARBA" id="ARBA00004429"/>
    </source>
</evidence>
<protein>
    <submittedName>
        <fullName evidence="10">General L-amino acid transport system permease protein</fullName>
    </submittedName>
</protein>
<feature type="transmembrane region" description="Helical" evidence="8">
    <location>
        <begin position="405"/>
        <end position="424"/>
    </location>
</feature>
<dbReference type="CDD" id="cd06261">
    <property type="entry name" value="TM_PBP2"/>
    <property type="match status" value="1"/>
</dbReference>
<reference evidence="10 11" key="1">
    <citation type="submission" date="2021-03" db="EMBL/GenBank/DDBJ databases">
        <title>Genomic Encyclopedia of Type Strains, Phase III (KMG-III): the genomes of soil and plant-associated and newly described type strains.</title>
        <authorList>
            <person name="Whitman W."/>
        </authorList>
    </citation>
    <scope>NUCLEOTIDE SEQUENCE [LARGE SCALE GENOMIC DNA]</scope>
    <source>
        <strain evidence="10 11">IMMIB AFH-6</strain>
    </source>
</reference>
<feature type="transmembrane region" description="Helical" evidence="8">
    <location>
        <begin position="262"/>
        <end position="285"/>
    </location>
</feature>
<evidence type="ECO:0000256" key="8">
    <source>
        <dbReference type="RuleBase" id="RU363032"/>
    </source>
</evidence>
<feature type="transmembrane region" description="Helical" evidence="8">
    <location>
        <begin position="107"/>
        <end position="125"/>
    </location>
</feature>
<dbReference type="PANTHER" id="PTHR30614">
    <property type="entry name" value="MEMBRANE COMPONENT OF AMINO ACID ABC TRANSPORTER"/>
    <property type="match status" value="1"/>
</dbReference>
<dbReference type="PROSITE" id="PS50928">
    <property type="entry name" value="ABC_TM1"/>
    <property type="match status" value="1"/>
</dbReference>
<comment type="subcellular location">
    <subcellularLocation>
        <location evidence="1">Cell inner membrane</location>
        <topology evidence="1">Multi-pass membrane protein</topology>
    </subcellularLocation>
    <subcellularLocation>
        <location evidence="8">Cell membrane</location>
        <topology evidence="8">Multi-pass membrane protein</topology>
    </subcellularLocation>
</comment>
<dbReference type="NCBIfam" id="TIGR01726">
    <property type="entry name" value="HEQRo_perm_3TM"/>
    <property type="match status" value="1"/>
</dbReference>
<keyword evidence="6 8" id="KW-1133">Transmembrane helix</keyword>
<dbReference type="RefSeq" id="WP_246500429.1">
    <property type="nucleotide sequence ID" value="NZ_JAGINP010000003.1"/>
</dbReference>
<evidence type="ECO:0000256" key="4">
    <source>
        <dbReference type="ARBA" id="ARBA00022475"/>
    </source>
</evidence>
<comment type="caution">
    <text evidence="10">The sequence shown here is derived from an EMBL/GenBank/DDBJ whole genome shotgun (WGS) entry which is preliminary data.</text>
</comment>
<keyword evidence="5 8" id="KW-0812">Transmembrane</keyword>
<feature type="domain" description="ABC transmembrane type-1" evidence="9">
    <location>
        <begin position="261"/>
        <end position="455"/>
    </location>
</feature>
<feature type="transmembrane region" description="Helical" evidence="8">
    <location>
        <begin position="436"/>
        <end position="456"/>
    </location>
</feature>
<dbReference type="InterPro" id="IPR035906">
    <property type="entry name" value="MetI-like_sf"/>
</dbReference>
<evidence type="ECO:0000313" key="10">
    <source>
        <dbReference type="EMBL" id="MBP2291301.1"/>
    </source>
</evidence>
<keyword evidence="4" id="KW-1003">Cell membrane</keyword>
<evidence type="ECO:0000256" key="7">
    <source>
        <dbReference type="ARBA" id="ARBA00023136"/>
    </source>
</evidence>
<accession>A0ABS4SFE6</accession>
<evidence type="ECO:0000256" key="5">
    <source>
        <dbReference type="ARBA" id="ARBA00022692"/>
    </source>
</evidence>
<feature type="transmembrane region" description="Helical" evidence="8">
    <location>
        <begin position="131"/>
        <end position="164"/>
    </location>
</feature>
<dbReference type="EMBL" id="JAGINP010000003">
    <property type="protein sequence ID" value="MBP2291301.1"/>
    <property type="molecule type" value="Genomic_DNA"/>
</dbReference>
<feature type="transmembrane region" description="Helical" evidence="8">
    <location>
        <begin position="227"/>
        <end position="250"/>
    </location>
</feature>
<keyword evidence="3 8" id="KW-0813">Transport</keyword>